<organism evidence="1 2">
    <name type="scientific">Cnephaeus nilssonii</name>
    <name type="common">Northern bat</name>
    <name type="synonym">Eptesicus nilssonii</name>
    <dbReference type="NCBI Taxonomy" id="3371016"/>
    <lineage>
        <taxon>Eukaryota</taxon>
        <taxon>Metazoa</taxon>
        <taxon>Chordata</taxon>
        <taxon>Craniata</taxon>
        <taxon>Vertebrata</taxon>
        <taxon>Euteleostomi</taxon>
        <taxon>Mammalia</taxon>
        <taxon>Eutheria</taxon>
        <taxon>Laurasiatheria</taxon>
        <taxon>Chiroptera</taxon>
        <taxon>Yangochiroptera</taxon>
        <taxon>Vespertilionidae</taxon>
        <taxon>Cnephaeus</taxon>
    </lineage>
</organism>
<protein>
    <submittedName>
        <fullName evidence="1">Uncharacterized protein</fullName>
    </submittedName>
</protein>
<gene>
    <name evidence="1" type="ORF">QTO34_010423</name>
</gene>
<dbReference type="EMBL" id="JAULJE010000021">
    <property type="protein sequence ID" value="KAK1330236.1"/>
    <property type="molecule type" value="Genomic_DNA"/>
</dbReference>
<name>A0AA40HFF0_CNENI</name>
<reference evidence="1" key="1">
    <citation type="submission" date="2023-06" db="EMBL/GenBank/DDBJ databases">
        <title>Reference genome for the Northern bat (Eptesicus nilssonii), a most northern bat species.</title>
        <authorList>
            <person name="Laine V.N."/>
            <person name="Pulliainen A.T."/>
            <person name="Lilley T.M."/>
        </authorList>
    </citation>
    <scope>NUCLEOTIDE SEQUENCE</scope>
    <source>
        <strain evidence="1">BLF_Eptnil</strain>
        <tissue evidence="1">Kidney</tissue>
    </source>
</reference>
<comment type="caution">
    <text evidence="1">The sequence shown here is derived from an EMBL/GenBank/DDBJ whole genome shotgun (WGS) entry which is preliminary data.</text>
</comment>
<proteinExistence type="predicted"/>
<dbReference type="AlphaFoldDB" id="A0AA40HFF0"/>
<sequence length="86" mass="9726">MEVEAALLSWGCPEQQCCAFCLAPLLRPWMPSRTLTAASSPGFSSTKRDQPTIVLHHVGIICKHLLEDRDSLADVVQWLKRRLMHQ</sequence>
<keyword evidence="2" id="KW-1185">Reference proteome</keyword>
<accession>A0AA40HFF0</accession>
<dbReference type="Proteomes" id="UP001177744">
    <property type="component" value="Unassembled WGS sequence"/>
</dbReference>
<feature type="non-terminal residue" evidence="1">
    <location>
        <position position="86"/>
    </location>
</feature>
<evidence type="ECO:0000313" key="2">
    <source>
        <dbReference type="Proteomes" id="UP001177744"/>
    </source>
</evidence>
<evidence type="ECO:0000313" key="1">
    <source>
        <dbReference type="EMBL" id="KAK1330236.1"/>
    </source>
</evidence>